<gene>
    <name evidence="3" type="ORF">ACFOUY_13180</name>
</gene>
<feature type="domain" description="DUF7507" evidence="2">
    <location>
        <begin position="122"/>
        <end position="217"/>
    </location>
</feature>
<dbReference type="Proteomes" id="UP001595792">
    <property type="component" value="Unassembled WGS sequence"/>
</dbReference>
<dbReference type="NCBIfam" id="TIGR04131">
    <property type="entry name" value="Bac_Flav_CTERM"/>
    <property type="match status" value="1"/>
</dbReference>
<feature type="region of interest" description="Disordered" evidence="1">
    <location>
        <begin position="195"/>
        <end position="227"/>
    </location>
</feature>
<evidence type="ECO:0000313" key="4">
    <source>
        <dbReference type="Proteomes" id="UP001595792"/>
    </source>
</evidence>
<evidence type="ECO:0000256" key="1">
    <source>
        <dbReference type="SAM" id="MobiDB-lite"/>
    </source>
</evidence>
<dbReference type="Pfam" id="PF17963">
    <property type="entry name" value="Big_9"/>
    <property type="match status" value="2"/>
</dbReference>
<feature type="non-terminal residue" evidence="3">
    <location>
        <position position="1"/>
    </location>
</feature>
<keyword evidence="4" id="KW-1185">Reference proteome</keyword>
<dbReference type="RefSeq" id="WP_378961285.1">
    <property type="nucleotide sequence ID" value="NZ_JBHSBY010000123.1"/>
</dbReference>
<dbReference type="Pfam" id="PF13585">
    <property type="entry name" value="CHU_C"/>
    <property type="match status" value="1"/>
</dbReference>
<organism evidence="3 4">
    <name type="scientific">Pedobacter jamesrossensis</name>
    <dbReference type="NCBI Taxonomy" id="1908238"/>
    <lineage>
        <taxon>Bacteria</taxon>
        <taxon>Pseudomonadati</taxon>
        <taxon>Bacteroidota</taxon>
        <taxon>Sphingobacteriia</taxon>
        <taxon>Sphingobacteriales</taxon>
        <taxon>Sphingobacteriaceae</taxon>
        <taxon>Pedobacter</taxon>
    </lineage>
</organism>
<dbReference type="InterPro" id="IPR055354">
    <property type="entry name" value="DUF7507"/>
</dbReference>
<evidence type="ECO:0000313" key="3">
    <source>
        <dbReference type="EMBL" id="MFC4197650.1"/>
    </source>
</evidence>
<dbReference type="Pfam" id="PF24346">
    <property type="entry name" value="DUF7507"/>
    <property type="match status" value="1"/>
</dbReference>
<evidence type="ECO:0000259" key="2">
    <source>
        <dbReference type="Pfam" id="PF24346"/>
    </source>
</evidence>
<sequence length="420" mass="44557">NGPDSFTVTVSDGNGGTTTVTIPVTVTPVNDIPVVTSPAISTNANTPVSGRVNASDADGDTLTFVIATPPVNGTIRINPDGSYVYTPNADFNGNDNFTVTVSDGKGGTVSLQIAVSVIFTPKPALTVVKTGVATPNSITYTFKITNTGNVTLFNFVLDDARIGIIAKPISLPAGLLVGASVSVNEIYSLTQSDKESGTVSNSASVTARDGSGNVVRDITGTSDANDSPTVTAVSKPLIAQNDQYLTDANKTVQNTVLENDDTKGAAASNLKIDVTVQPQHGKVTLNADGSITYTPETGYFGVDSYSYRIVDEFGYVSNVAIVSIKVNFFDIHVPNLFTPNGDGVNDALEIRGLNQYAQSELSIVNRWGNEVFRSNNYQNNWTGEGLNEGTYYYLLKVKKTTGSEWVILKGYTTLIRAFKK</sequence>
<dbReference type="EMBL" id="JBHSBY010000123">
    <property type="protein sequence ID" value="MFC4197650.1"/>
    <property type="molecule type" value="Genomic_DNA"/>
</dbReference>
<dbReference type="NCBIfam" id="NF012211">
    <property type="entry name" value="tand_rpt_95"/>
    <property type="match status" value="3"/>
</dbReference>
<proteinExistence type="predicted"/>
<name>A0ABV8NPA8_9SPHI</name>
<reference evidence="4" key="1">
    <citation type="journal article" date="2019" name="Int. J. Syst. Evol. Microbiol.">
        <title>The Global Catalogue of Microorganisms (GCM) 10K type strain sequencing project: providing services to taxonomists for standard genome sequencing and annotation.</title>
        <authorList>
            <consortium name="The Broad Institute Genomics Platform"/>
            <consortium name="The Broad Institute Genome Sequencing Center for Infectious Disease"/>
            <person name="Wu L."/>
            <person name="Ma J."/>
        </authorList>
    </citation>
    <scope>NUCLEOTIDE SEQUENCE [LARGE SCALE GENOMIC DNA]</scope>
    <source>
        <strain evidence="4">CCM 8689</strain>
    </source>
</reference>
<feature type="compositionally biased region" description="Polar residues" evidence="1">
    <location>
        <begin position="195"/>
        <end position="205"/>
    </location>
</feature>
<comment type="caution">
    <text evidence="3">The sequence shown here is derived from an EMBL/GenBank/DDBJ whole genome shotgun (WGS) entry which is preliminary data.</text>
</comment>
<dbReference type="Gene3D" id="2.60.40.3440">
    <property type="match status" value="2"/>
</dbReference>
<protein>
    <submittedName>
        <fullName evidence="3">Ig-like domain-containing protein</fullName>
    </submittedName>
</protein>
<dbReference type="InterPro" id="IPR026341">
    <property type="entry name" value="T9SS_type_B"/>
</dbReference>
<accession>A0ABV8NPA8</accession>